<feature type="compositionally biased region" description="Basic residues" evidence="1">
    <location>
        <begin position="72"/>
        <end position="83"/>
    </location>
</feature>
<feature type="region of interest" description="Disordered" evidence="1">
    <location>
        <begin position="179"/>
        <end position="211"/>
    </location>
</feature>
<evidence type="ECO:0000313" key="2">
    <source>
        <dbReference type="EMBL" id="MQL73920.1"/>
    </source>
</evidence>
<organism evidence="2 3">
    <name type="scientific">Colocasia esculenta</name>
    <name type="common">Wild taro</name>
    <name type="synonym">Arum esculentum</name>
    <dbReference type="NCBI Taxonomy" id="4460"/>
    <lineage>
        <taxon>Eukaryota</taxon>
        <taxon>Viridiplantae</taxon>
        <taxon>Streptophyta</taxon>
        <taxon>Embryophyta</taxon>
        <taxon>Tracheophyta</taxon>
        <taxon>Spermatophyta</taxon>
        <taxon>Magnoliopsida</taxon>
        <taxon>Liliopsida</taxon>
        <taxon>Araceae</taxon>
        <taxon>Aroideae</taxon>
        <taxon>Colocasieae</taxon>
        <taxon>Colocasia</taxon>
    </lineage>
</organism>
<feature type="compositionally biased region" description="Low complexity" evidence="1">
    <location>
        <begin position="261"/>
        <end position="270"/>
    </location>
</feature>
<gene>
    <name evidence="2" type="ORF">Taro_006268</name>
</gene>
<evidence type="ECO:0000256" key="1">
    <source>
        <dbReference type="SAM" id="MobiDB-lite"/>
    </source>
</evidence>
<keyword evidence="3" id="KW-1185">Reference proteome</keyword>
<sequence>MQIYTYYASNINLPAIADQAETSNMEQHPTISSCRREQARAWLDWVNVEVDLLPQNEGGMGVADIATTSNRLRQKKRRTKNRNSPKSSPVEFPPVESLPGGNPHWWEIPPPGGAHRWNLSLVVSMPGGSSHRWCPYPVEMLPGGVHARWTCYPVEMLPNGVHARRRCCPVGCPPLTQSPIKGDQCQRKGRSENPPSLGDLKSTRVETGGGGLERPAPMLFVSIKRCVGISCAPKKKPKDFLWQEECKGEKPFPPGPPLPPASSSSSSSSSYKILLFSLKED</sequence>
<feature type="compositionally biased region" description="Pro residues" evidence="1">
    <location>
        <begin position="251"/>
        <end position="260"/>
    </location>
</feature>
<dbReference type="EMBL" id="NMUH01000183">
    <property type="protein sequence ID" value="MQL73920.1"/>
    <property type="molecule type" value="Genomic_DNA"/>
</dbReference>
<evidence type="ECO:0000313" key="3">
    <source>
        <dbReference type="Proteomes" id="UP000652761"/>
    </source>
</evidence>
<reference evidence="2" key="1">
    <citation type="submission" date="2017-07" db="EMBL/GenBank/DDBJ databases">
        <title>Taro Niue Genome Assembly and Annotation.</title>
        <authorList>
            <person name="Atibalentja N."/>
            <person name="Keating K."/>
            <person name="Fields C.J."/>
        </authorList>
    </citation>
    <scope>NUCLEOTIDE SEQUENCE</scope>
    <source>
        <strain evidence="2">Niue_2</strain>
        <tissue evidence="2">Leaf</tissue>
    </source>
</reference>
<proteinExistence type="predicted"/>
<accession>A0A843TWK9</accession>
<dbReference type="Proteomes" id="UP000652761">
    <property type="component" value="Unassembled WGS sequence"/>
</dbReference>
<protein>
    <submittedName>
        <fullName evidence="2">Uncharacterized protein</fullName>
    </submittedName>
</protein>
<name>A0A843TWK9_COLES</name>
<comment type="caution">
    <text evidence="2">The sequence shown here is derived from an EMBL/GenBank/DDBJ whole genome shotgun (WGS) entry which is preliminary data.</text>
</comment>
<dbReference type="AlphaFoldDB" id="A0A843TWK9"/>
<feature type="region of interest" description="Disordered" evidence="1">
    <location>
        <begin position="246"/>
        <end position="270"/>
    </location>
</feature>
<feature type="region of interest" description="Disordered" evidence="1">
    <location>
        <begin position="67"/>
        <end position="96"/>
    </location>
</feature>